<keyword evidence="2 9" id="KW-0547">Nucleotide-binding</keyword>
<keyword evidence="4 9" id="KW-0347">Helicase</keyword>
<proteinExistence type="inferred from homology"/>
<dbReference type="PANTHER" id="PTHR46425">
    <property type="entry name" value="TRANSCRIPTION TERMINATION FACTOR RHO"/>
    <property type="match status" value="1"/>
</dbReference>
<evidence type="ECO:0000256" key="11">
    <source>
        <dbReference type="PROSITE-ProRule" id="PRU01203"/>
    </source>
</evidence>
<keyword evidence="7 9" id="KW-0805">Transcription regulation</keyword>
<dbReference type="InterPro" id="IPR011113">
    <property type="entry name" value="Rho_RNA-bd"/>
</dbReference>
<dbReference type="CDD" id="cd04459">
    <property type="entry name" value="Rho_CSD"/>
    <property type="match status" value="1"/>
</dbReference>
<comment type="subunit">
    <text evidence="9">Homohexamer. The homohexamer assembles into an open ring structure.</text>
</comment>
<dbReference type="InterPro" id="IPR012340">
    <property type="entry name" value="NA-bd_OB-fold"/>
</dbReference>
<evidence type="ECO:0000256" key="2">
    <source>
        <dbReference type="ARBA" id="ARBA00022741"/>
    </source>
</evidence>
<dbReference type="Gene3D" id="2.40.50.140">
    <property type="entry name" value="Nucleic acid-binding proteins"/>
    <property type="match status" value="1"/>
</dbReference>
<dbReference type="Gene3D" id="1.10.720.10">
    <property type="match status" value="1"/>
</dbReference>
<reference evidence="14" key="1">
    <citation type="journal article" date="2019" name="Int. J. Syst. Evol. Microbiol.">
        <title>The Global Catalogue of Microorganisms (GCM) 10K type strain sequencing project: providing services to taxonomists for standard genome sequencing and annotation.</title>
        <authorList>
            <consortium name="The Broad Institute Genomics Platform"/>
            <consortium name="The Broad Institute Genome Sequencing Center for Infectious Disease"/>
            <person name="Wu L."/>
            <person name="Ma J."/>
        </authorList>
    </citation>
    <scope>NUCLEOTIDE SEQUENCE [LARGE SCALE GENOMIC DNA]</scope>
    <source>
        <strain evidence="14">JCM 18401</strain>
    </source>
</reference>
<evidence type="ECO:0000256" key="4">
    <source>
        <dbReference type="ARBA" id="ARBA00022806"/>
    </source>
</evidence>
<dbReference type="CDD" id="cd01128">
    <property type="entry name" value="rho_factor_C"/>
    <property type="match status" value="1"/>
</dbReference>
<dbReference type="InterPro" id="IPR041703">
    <property type="entry name" value="Rho_factor_ATP-bd"/>
</dbReference>
<evidence type="ECO:0000259" key="12">
    <source>
        <dbReference type="PROSITE" id="PS51856"/>
    </source>
</evidence>
<evidence type="ECO:0000256" key="3">
    <source>
        <dbReference type="ARBA" id="ARBA00022801"/>
    </source>
</evidence>
<dbReference type="EMBL" id="BAABJZ010000090">
    <property type="protein sequence ID" value="GAA4893093.1"/>
    <property type="molecule type" value="Genomic_DNA"/>
</dbReference>
<dbReference type="InterPro" id="IPR036269">
    <property type="entry name" value="Rho_N_sf"/>
</dbReference>
<dbReference type="InterPro" id="IPR011112">
    <property type="entry name" value="Rho-like_N"/>
</dbReference>
<dbReference type="InterPro" id="IPR004665">
    <property type="entry name" value="Term_rho"/>
</dbReference>
<feature type="region of interest" description="RNA-binding 1" evidence="9">
    <location>
        <begin position="61"/>
        <end position="66"/>
    </location>
</feature>
<dbReference type="InterPro" id="IPR027417">
    <property type="entry name" value="P-loop_NTPase"/>
</dbReference>
<dbReference type="PANTHER" id="PTHR46425:SF1">
    <property type="entry name" value="TRANSCRIPTION TERMINATION FACTOR RHO"/>
    <property type="match status" value="1"/>
</dbReference>
<keyword evidence="6 9" id="KW-0694">RNA-binding</keyword>
<gene>
    <name evidence="9 13" type="primary">rho</name>
    <name evidence="13" type="ORF">GCM10023333_27880</name>
</gene>
<dbReference type="Pfam" id="PF07497">
    <property type="entry name" value="Rho_RNA_bind"/>
    <property type="match status" value="1"/>
</dbReference>
<feature type="domain" description="Rho RNA-BD" evidence="12">
    <location>
        <begin position="48"/>
        <end position="123"/>
    </location>
</feature>
<name>A0ABP9F477_9GAMM</name>
<dbReference type="RefSeq" id="WP_345336033.1">
    <property type="nucleotide sequence ID" value="NZ_BAABJZ010000090.1"/>
</dbReference>
<comment type="caution">
    <text evidence="13">The sequence shown here is derived from an EMBL/GenBank/DDBJ whole genome shotgun (WGS) entry which is preliminary data.</text>
</comment>
<feature type="region of interest" description="RNA-binding 1" evidence="9">
    <location>
        <begin position="78"/>
        <end position="80"/>
    </location>
</feature>
<feature type="region of interest" description="RNA-binding 2" evidence="9">
    <location>
        <begin position="284"/>
        <end position="288"/>
    </location>
</feature>
<feature type="binding site" evidence="9">
    <location>
        <begin position="181"/>
        <end position="186"/>
    </location>
    <ligand>
        <name>ATP</name>
        <dbReference type="ChEBI" id="CHEBI:30616"/>
    </ligand>
</feature>
<dbReference type="NCBIfam" id="TIGR00767">
    <property type="entry name" value="rho"/>
    <property type="match status" value="1"/>
</dbReference>
<keyword evidence="5 9" id="KW-0067">ATP-binding</keyword>
<dbReference type="SUPFAM" id="SSF68912">
    <property type="entry name" value="Rho N-terminal domain-like"/>
    <property type="match status" value="1"/>
</dbReference>
<dbReference type="SUPFAM" id="SSF52540">
    <property type="entry name" value="P-loop containing nucleoside triphosphate hydrolases"/>
    <property type="match status" value="1"/>
</dbReference>
<organism evidence="13 14">
    <name type="scientific">Ferrimonas pelagia</name>
    <dbReference type="NCBI Taxonomy" id="1177826"/>
    <lineage>
        <taxon>Bacteria</taxon>
        <taxon>Pseudomonadati</taxon>
        <taxon>Pseudomonadota</taxon>
        <taxon>Gammaproteobacteria</taxon>
        <taxon>Alteromonadales</taxon>
        <taxon>Ferrimonadaceae</taxon>
        <taxon>Ferrimonas</taxon>
    </lineage>
</organism>
<evidence type="ECO:0000256" key="6">
    <source>
        <dbReference type="ARBA" id="ARBA00022884"/>
    </source>
</evidence>
<dbReference type="Pfam" id="PF00006">
    <property type="entry name" value="ATP-synt_ab"/>
    <property type="match status" value="1"/>
</dbReference>
<evidence type="ECO:0000256" key="1">
    <source>
        <dbReference type="ARBA" id="ARBA00022472"/>
    </source>
</evidence>
<evidence type="ECO:0000313" key="14">
    <source>
        <dbReference type="Proteomes" id="UP001499988"/>
    </source>
</evidence>
<evidence type="ECO:0000256" key="7">
    <source>
        <dbReference type="ARBA" id="ARBA00023015"/>
    </source>
</evidence>
<accession>A0ABP9F477</accession>
<evidence type="ECO:0000256" key="5">
    <source>
        <dbReference type="ARBA" id="ARBA00022840"/>
    </source>
</evidence>
<dbReference type="SMART" id="SM00382">
    <property type="entry name" value="AAA"/>
    <property type="match status" value="1"/>
</dbReference>
<feature type="site" description="RNA-binding 2" evidence="9">
    <location>
        <position position="326"/>
    </location>
</feature>
<evidence type="ECO:0000256" key="9">
    <source>
        <dbReference type="HAMAP-Rule" id="MF_01884"/>
    </source>
</evidence>
<keyword evidence="1 9" id="KW-0806">Transcription termination</keyword>
<feature type="binding site" evidence="9">
    <location>
        <position position="212"/>
    </location>
    <ligand>
        <name>ATP</name>
        <dbReference type="ChEBI" id="CHEBI:30616"/>
    </ligand>
</feature>
<evidence type="ECO:0000256" key="8">
    <source>
        <dbReference type="ARBA" id="ARBA00023163"/>
    </source>
</evidence>
<dbReference type="InterPro" id="IPR011129">
    <property type="entry name" value="CSD"/>
</dbReference>
<keyword evidence="3 9" id="KW-0378">Hydrolase</keyword>
<dbReference type="SMART" id="SM00357">
    <property type="entry name" value="CSP"/>
    <property type="match status" value="1"/>
</dbReference>
<keyword evidence="8 9" id="KW-0804">Transcription</keyword>
<feature type="region of interest" description="RNA-binding 1" evidence="9">
    <location>
        <begin position="108"/>
        <end position="110"/>
    </location>
</feature>
<feature type="binding site" evidence="9">
    <location>
        <begin position="169"/>
        <end position="174"/>
    </location>
    <ligand>
        <name>ATP</name>
        <dbReference type="ChEBI" id="CHEBI:30616"/>
    </ligand>
</feature>
<comment type="function">
    <text evidence="9">Facilitates transcription termination by a mechanism that involves Rho binding to the nascent RNA, activation of Rho's RNA-dependent ATPase activity, and release of the mRNA from the DNA template.</text>
</comment>
<dbReference type="Gene3D" id="3.40.50.300">
    <property type="entry name" value="P-loop containing nucleotide triphosphate hydrolases"/>
    <property type="match status" value="1"/>
</dbReference>
<dbReference type="InterPro" id="IPR000194">
    <property type="entry name" value="ATPase_F1/V1/A1_a/bsu_nucl-bd"/>
</dbReference>
<dbReference type="HAMAP" id="MF_01884">
    <property type="entry name" value="Rho"/>
    <property type="match status" value="1"/>
</dbReference>
<protein>
    <recommendedName>
        <fullName evidence="9 10">Transcription termination factor Rho</fullName>
        <ecNumber evidence="9 10">3.6.4.-</ecNumber>
    </recommendedName>
    <alternativeName>
        <fullName evidence="9">ATP-dependent helicase Rho</fullName>
    </alternativeName>
</protein>
<dbReference type="PROSITE" id="PS51856">
    <property type="entry name" value="RHO_RNA_BD"/>
    <property type="match status" value="1"/>
</dbReference>
<comment type="similarity">
    <text evidence="9 11">Belongs to the Rho family.</text>
</comment>
<sequence length="422" mass="47275">MNLTELKQMPVSELIALAESMNLDNLARARKQDILFAILKAHAKSGEDIFGEGVLEILQDGFGFLRSADSSYLAGPDDIYVSPSQIRRFNLRTGDTIAGKIRTPKDGERYFALLKVNQVNYDRPENSRSKILFENLTPLHANDRLRMERGNGSTEDITARVLDLASPIGKGQRGLIVAPPKAGKTLLLQNIAQSIAYNHPDCELMVLLIDERPEEVTEMQRLVKGEVVASTFDEPASRHVQVAEMVIEKAKRLVEHKKDVVILLDSITRLARAYNTVIPSSGKVLTGGVDANALHRPKRFFGAARNVEEGGSLTIIATALVETGSKMDEVIYEEFKGTGNMELHLARKIAERRVFPAIDFNRSGTRREELLASKDELQKMWILRKILNPMQEIEAMEFLIDKLAMTKTNDEFFDAMKRAKSK</sequence>
<dbReference type="Pfam" id="PF07498">
    <property type="entry name" value="Rho_N"/>
    <property type="match status" value="1"/>
</dbReference>
<dbReference type="SMART" id="SM00959">
    <property type="entry name" value="Rho_N"/>
    <property type="match status" value="1"/>
</dbReference>
<evidence type="ECO:0000313" key="13">
    <source>
        <dbReference type="EMBL" id="GAA4893093.1"/>
    </source>
</evidence>
<evidence type="ECO:0000256" key="10">
    <source>
        <dbReference type="NCBIfam" id="TIGR00767"/>
    </source>
</evidence>
<dbReference type="InterPro" id="IPR003593">
    <property type="entry name" value="AAA+_ATPase"/>
</dbReference>
<dbReference type="NCBIfam" id="NF006886">
    <property type="entry name" value="PRK09376.1"/>
    <property type="match status" value="1"/>
</dbReference>
<dbReference type="Proteomes" id="UP001499988">
    <property type="component" value="Unassembled WGS sequence"/>
</dbReference>
<keyword evidence="14" id="KW-1185">Reference proteome</keyword>
<dbReference type="EC" id="3.6.4.-" evidence="9 10"/>
<dbReference type="SUPFAM" id="SSF50249">
    <property type="entry name" value="Nucleic acid-binding proteins"/>
    <property type="match status" value="1"/>
</dbReference>